<sequence length="101" mass="11745">EKLTYYISTVALINYFSLVYQLLNSGKLCEVKIIISCLIENWDDWLDKTLTMFKIFLLLLGVYKVIVAGVFLIMLCKGYDLEYLKLKLIELLLILLNKNTS</sequence>
<name>A0A1B0BHR0_9MUSC</name>
<dbReference type="AlphaFoldDB" id="A0A1B0BHR0"/>
<dbReference type="VEuPathDB" id="VectorBase:GPPI030496"/>
<reference evidence="3" key="1">
    <citation type="submission" date="2015-01" db="EMBL/GenBank/DDBJ databases">
        <authorList>
            <person name="Aksoy S."/>
            <person name="Warren W."/>
            <person name="Wilson R.K."/>
        </authorList>
    </citation>
    <scope>NUCLEOTIDE SEQUENCE [LARGE SCALE GENOMIC DNA]</scope>
    <source>
        <strain evidence="3">IAEA</strain>
    </source>
</reference>
<evidence type="ECO:0000313" key="3">
    <source>
        <dbReference type="Proteomes" id="UP000092460"/>
    </source>
</evidence>
<evidence type="ECO:0000313" key="2">
    <source>
        <dbReference type="EnsemblMetazoa" id="GPPI030496-PA"/>
    </source>
</evidence>
<keyword evidence="1" id="KW-1133">Transmembrane helix</keyword>
<organism evidence="2 3">
    <name type="scientific">Glossina palpalis gambiensis</name>
    <dbReference type="NCBI Taxonomy" id="67801"/>
    <lineage>
        <taxon>Eukaryota</taxon>
        <taxon>Metazoa</taxon>
        <taxon>Ecdysozoa</taxon>
        <taxon>Arthropoda</taxon>
        <taxon>Hexapoda</taxon>
        <taxon>Insecta</taxon>
        <taxon>Pterygota</taxon>
        <taxon>Neoptera</taxon>
        <taxon>Endopterygota</taxon>
        <taxon>Diptera</taxon>
        <taxon>Brachycera</taxon>
        <taxon>Muscomorpha</taxon>
        <taxon>Hippoboscoidea</taxon>
        <taxon>Glossinidae</taxon>
        <taxon>Glossina</taxon>
    </lineage>
</organism>
<dbReference type="Proteomes" id="UP000092460">
    <property type="component" value="Unassembled WGS sequence"/>
</dbReference>
<reference evidence="2" key="2">
    <citation type="submission" date="2020-05" db="UniProtKB">
        <authorList>
            <consortium name="EnsemblMetazoa"/>
        </authorList>
    </citation>
    <scope>IDENTIFICATION</scope>
    <source>
        <strain evidence="2">IAEA</strain>
    </source>
</reference>
<dbReference type="EnsemblMetazoa" id="GPPI030496-RA">
    <property type="protein sequence ID" value="GPPI030496-PA"/>
    <property type="gene ID" value="GPPI030496"/>
</dbReference>
<feature type="transmembrane region" description="Helical" evidence="1">
    <location>
        <begin position="6"/>
        <end position="23"/>
    </location>
</feature>
<evidence type="ECO:0000256" key="1">
    <source>
        <dbReference type="SAM" id="Phobius"/>
    </source>
</evidence>
<feature type="transmembrane region" description="Helical" evidence="1">
    <location>
        <begin position="55"/>
        <end position="75"/>
    </location>
</feature>
<keyword evidence="1" id="KW-0812">Transmembrane</keyword>
<keyword evidence="3" id="KW-1185">Reference proteome</keyword>
<keyword evidence="1" id="KW-0472">Membrane</keyword>
<protein>
    <submittedName>
        <fullName evidence="2">Uncharacterized protein</fullName>
    </submittedName>
</protein>
<dbReference type="EMBL" id="JXJN01014537">
    <property type="status" value="NOT_ANNOTATED_CDS"/>
    <property type="molecule type" value="Genomic_DNA"/>
</dbReference>
<accession>A0A1B0BHR0</accession>
<proteinExistence type="predicted"/>